<dbReference type="EC" id="3.2.1.45" evidence="3 6"/>
<dbReference type="PRINTS" id="PR00843">
    <property type="entry name" value="GLHYDRLASE30"/>
</dbReference>
<evidence type="ECO:0000256" key="1">
    <source>
        <dbReference type="ARBA" id="ARBA00001013"/>
    </source>
</evidence>
<dbReference type="InterPro" id="IPR017853">
    <property type="entry name" value="GH"/>
</dbReference>
<evidence type="ECO:0000256" key="4">
    <source>
        <dbReference type="ARBA" id="ARBA00022729"/>
    </source>
</evidence>
<feature type="domain" description="Glycosyl hydrolase family 30 TIM-barrel" evidence="7">
    <location>
        <begin position="2"/>
        <end position="327"/>
    </location>
</feature>
<keyword evidence="6" id="KW-0326">Glycosidase</keyword>
<dbReference type="PANTHER" id="PTHR11069:SF23">
    <property type="entry name" value="LYSOSOMAL ACID GLUCOSYLCERAMIDASE"/>
    <property type="match status" value="1"/>
</dbReference>
<dbReference type="PANTHER" id="PTHR11069">
    <property type="entry name" value="GLUCOSYLCERAMIDASE"/>
    <property type="match status" value="1"/>
</dbReference>
<accession>A0A7R9KBV4</accession>
<dbReference type="InterPro" id="IPR001139">
    <property type="entry name" value="Glyco_hydro_30"/>
</dbReference>
<evidence type="ECO:0000256" key="5">
    <source>
        <dbReference type="ARBA" id="ARBA00022801"/>
    </source>
</evidence>
<name>A0A7R9KBV4_9ACAR</name>
<evidence type="ECO:0000256" key="2">
    <source>
        <dbReference type="ARBA" id="ARBA00005382"/>
    </source>
</evidence>
<proteinExistence type="inferred from homology"/>
<reference evidence="8" key="1">
    <citation type="submission" date="2020-11" db="EMBL/GenBank/DDBJ databases">
        <authorList>
            <person name="Tran Van P."/>
        </authorList>
    </citation>
    <scope>NUCLEOTIDE SEQUENCE</scope>
</reference>
<evidence type="ECO:0000256" key="3">
    <source>
        <dbReference type="ARBA" id="ARBA00012658"/>
    </source>
</evidence>
<evidence type="ECO:0000256" key="6">
    <source>
        <dbReference type="RuleBase" id="RU361188"/>
    </source>
</evidence>
<evidence type="ECO:0000259" key="7">
    <source>
        <dbReference type="Pfam" id="PF02055"/>
    </source>
</evidence>
<dbReference type="GO" id="GO:0004348">
    <property type="term" value="F:glucosylceramidase activity"/>
    <property type="evidence" value="ECO:0007669"/>
    <property type="project" value="UniProtKB-EC"/>
</dbReference>
<dbReference type="AlphaFoldDB" id="A0A7R9KBV4"/>
<keyword evidence="9" id="KW-1185">Reference proteome</keyword>
<dbReference type="GO" id="GO:0016020">
    <property type="term" value="C:membrane"/>
    <property type="evidence" value="ECO:0007669"/>
    <property type="project" value="GOC"/>
</dbReference>
<organism evidence="8">
    <name type="scientific">Medioppia subpectinata</name>
    <dbReference type="NCBI Taxonomy" id="1979941"/>
    <lineage>
        <taxon>Eukaryota</taxon>
        <taxon>Metazoa</taxon>
        <taxon>Ecdysozoa</taxon>
        <taxon>Arthropoda</taxon>
        <taxon>Chelicerata</taxon>
        <taxon>Arachnida</taxon>
        <taxon>Acari</taxon>
        <taxon>Acariformes</taxon>
        <taxon>Sarcoptiformes</taxon>
        <taxon>Oribatida</taxon>
        <taxon>Brachypylina</taxon>
        <taxon>Oppioidea</taxon>
        <taxon>Oppiidae</taxon>
        <taxon>Medioppia</taxon>
    </lineage>
</organism>
<dbReference type="EMBL" id="CAJPIZ010000103">
    <property type="protein sequence ID" value="CAG2100447.1"/>
    <property type="molecule type" value="Genomic_DNA"/>
</dbReference>
<dbReference type="GO" id="GO:0006680">
    <property type="term" value="P:glucosylceramide catabolic process"/>
    <property type="evidence" value="ECO:0007669"/>
    <property type="project" value="TreeGrafter"/>
</dbReference>
<keyword evidence="6" id="KW-0443">Lipid metabolism</keyword>
<dbReference type="InterPro" id="IPR033453">
    <property type="entry name" value="Glyco_hydro_30_TIM-barrel"/>
</dbReference>
<sequence>MSPKIQRQIMSDFFSDKGIELSMARTTIAGSDFSTRQYTYDDHDWDWDLKQWSLVEEDTKYRIPQMKIASEVAKHKPIKYFGSPWSGPAWLKTNHKITGKGQLLEKAGSKPWETYANYIVKWLSAYKEHGVEFWGMTVQNEPMTGMQENFPWNTMGFTAEMERDFLKTDLGPALERAGWGPDKFNVMILDHNRDLLPQWADVVLGDSGAAKYAKGVAVHWYGNGAAGPERYDQVHNNHPNHFILATEACNGWQDADWSISLGRWDFGESYAHDIIRDLTHWVSGWNDWNAVLDMTGGPIWVGKGHYESAPIIVDPAKGEYFKNPMFFGNRVKRFKEGGPSFA</sequence>
<evidence type="ECO:0000313" key="9">
    <source>
        <dbReference type="Proteomes" id="UP000759131"/>
    </source>
</evidence>
<dbReference type="OrthoDB" id="2160638at2759"/>
<dbReference type="Pfam" id="PF02055">
    <property type="entry name" value="Glyco_hydro_30"/>
    <property type="match status" value="1"/>
</dbReference>
<keyword evidence="4" id="KW-0732">Signal</keyword>
<comment type="catalytic activity">
    <reaction evidence="1">
        <text>a beta-D-glucosyl-(1&lt;-&gt;1')-N-acylsphing-4-enine + H2O = an N-acylsphing-4-enine + D-glucose</text>
        <dbReference type="Rhea" id="RHEA:13269"/>
        <dbReference type="ChEBI" id="CHEBI:4167"/>
        <dbReference type="ChEBI" id="CHEBI:15377"/>
        <dbReference type="ChEBI" id="CHEBI:22801"/>
        <dbReference type="ChEBI" id="CHEBI:52639"/>
        <dbReference type="EC" id="3.2.1.45"/>
    </reaction>
    <physiologicalReaction direction="left-to-right" evidence="1">
        <dbReference type="Rhea" id="RHEA:13270"/>
    </physiologicalReaction>
</comment>
<dbReference type="Gene3D" id="3.20.20.80">
    <property type="entry name" value="Glycosidases"/>
    <property type="match status" value="1"/>
</dbReference>
<dbReference type="SUPFAM" id="SSF51445">
    <property type="entry name" value="(Trans)glycosidases"/>
    <property type="match status" value="1"/>
</dbReference>
<protein>
    <recommendedName>
        <fullName evidence="3 6">Glucosylceramidase</fullName>
        <ecNumber evidence="3 6">3.2.1.45</ecNumber>
    </recommendedName>
</protein>
<gene>
    <name evidence="8" type="ORF">OSB1V03_LOCUS513</name>
</gene>
<keyword evidence="5 6" id="KW-0378">Hydrolase</keyword>
<dbReference type="EMBL" id="OC854678">
    <property type="protein sequence ID" value="CAD7620017.1"/>
    <property type="molecule type" value="Genomic_DNA"/>
</dbReference>
<keyword evidence="6" id="KW-0746">Sphingolipid metabolism</keyword>
<comment type="similarity">
    <text evidence="2 6">Belongs to the glycosyl hydrolase 30 family.</text>
</comment>
<evidence type="ECO:0000313" key="8">
    <source>
        <dbReference type="EMBL" id="CAD7620017.1"/>
    </source>
</evidence>
<dbReference type="Proteomes" id="UP000759131">
    <property type="component" value="Unassembled WGS sequence"/>
</dbReference>